<feature type="transmembrane region" description="Helical" evidence="6">
    <location>
        <begin position="45"/>
        <end position="65"/>
    </location>
</feature>
<dbReference type="AlphaFoldDB" id="A0A7I9V724"/>
<feature type="transmembrane region" description="Helical" evidence="6">
    <location>
        <begin position="231"/>
        <end position="251"/>
    </location>
</feature>
<name>A0A7I9V724_9ACTN</name>
<evidence type="ECO:0000256" key="4">
    <source>
        <dbReference type="ARBA" id="ARBA00022989"/>
    </source>
</evidence>
<dbReference type="OrthoDB" id="4528950at2"/>
<keyword evidence="2" id="KW-1003">Cell membrane</keyword>
<dbReference type="Proteomes" id="UP000444960">
    <property type="component" value="Unassembled WGS sequence"/>
</dbReference>
<comment type="subcellular location">
    <subcellularLocation>
        <location evidence="1">Cell membrane</location>
        <topology evidence="1">Multi-pass membrane protein</topology>
    </subcellularLocation>
</comment>
<proteinExistence type="predicted"/>
<comment type="caution">
    <text evidence="7">The sequence shown here is derived from an EMBL/GenBank/DDBJ whole genome shotgun (WGS) entry which is preliminary data.</text>
</comment>
<evidence type="ECO:0000256" key="3">
    <source>
        <dbReference type="ARBA" id="ARBA00022692"/>
    </source>
</evidence>
<evidence type="ECO:0000256" key="6">
    <source>
        <dbReference type="SAM" id="Phobius"/>
    </source>
</evidence>
<evidence type="ECO:0000256" key="2">
    <source>
        <dbReference type="ARBA" id="ARBA00022475"/>
    </source>
</evidence>
<keyword evidence="3 6" id="KW-0812">Transmembrane</keyword>
<feature type="transmembrane region" description="Helical" evidence="6">
    <location>
        <begin position="149"/>
        <end position="169"/>
    </location>
</feature>
<protein>
    <recommendedName>
        <fullName evidence="9">Cytochrome c oxidase assembly protein</fullName>
    </recommendedName>
</protein>
<dbReference type="Pfam" id="PF09678">
    <property type="entry name" value="Caa3_CtaG"/>
    <property type="match status" value="1"/>
</dbReference>
<feature type="transmembrane region" description="Helical" evidence="6">
    <location>
        <begin position="115"/>
        <end position="137"/>
    </location>
</feature>
<evidence type="ECO:0000313" key="7">
    <source>
        <dbReference type="EMBL" id="GEE01209.1"/>
    </source>
</evidence>
<keyword evidence="8" id="KW-1185">Reference proteome</keyword>
<evidence type="ECO:0000313" key="8">
    <source>
        <dbReference type="Proteomes" id="UP000444960"/>
    </source>
</evidence>
<evidence type="ECO:0008006" key="9">
    <source>
        <dbReference type="Google" id="ProtNLM"/>
    </source>
</evidence>
<evidence type="ECO:0000256" key="5">
    <source>
        <dbReference type="ARBA" id="ARBA00023136"/>
    </source>
</evidence>
<keyword evidence="4 6" id="KW-1133">Transmembrane helix</keyword>
<gene>
    <name evidence="7" type="ORF">nbrc107696_16550</name>
</gene>
<dbReference type="RefSeq" id="WP_161895031.1">
    <property type="nucleotide sequence ID" value="NZ_BJOV01000003.1"/>
</dbReference>
<feature type="transmembrane region" description="Helical" evidence="6">
    <location>
        <begin position="20"/>
        <end position="38"/>
    </location>
</feature>
<dbReference type="GO" id="GO:0005886">
    <property type="term" value="C:plasma membrane"/>
    <property type="evidence" value="ECO:0007669"/>
    <property type="project" value="UniProtKB-SubCell"/>
</dbReference>
<evidence type="ECO:0000256" key="1">
    <source>
        <dbReference type="ARBA" id="ARBA00004651"/>
    </source>
</evidence>
<feature type="transmembrane region" description="Helical" evidence="6">
    <location>
        <begin position="181"/>
        <end position="204"/>
    </location>
</feature>
<organism evidence="7 8">
    <name type="scientific">Gordonia spumicola</name>
    <dbReference type="NCBI Taxonomy" id="589161"/>
    <lineage>
        <taxon>Bacteria</taxon>
        <taxon>Bacillati</taxon>
        <taxon>Actinomycetota</taxon>
        <taxon>Actinomycetes</taxon>
        <taxon>Mycobacteriales</taxon>
        <taxon>Gordoniaceae</taxon>
        <taxon>Gordonia</taxon>
    </lineage>
</organism>
<dbReference type="InterPro" id="IPR019108">
    <property type="entry name" value="Caa3_assmbl_CtaG-rel"/>
</dbReference>
<sequence>MTVPEFTAAALIDAWRFDAVTVLAVVVVGGGYAVVARARPLHDRVFFTSGCALWLWVGCGFPGVFGGQLFWARALGVVVSLTVIPLLLAAGRPVTAIASGRGGRRLLLRAAGTRGVRVATSPQVTSIVFLGVPWLLYLTPWYRAVLESAAVDALTGLLLVAVGSLYYYARLQIDPVPVRRHAGVSLLITVGESLGDGVLGVVLWQGPMLAAAYYQGLHRDWGPSPRTDQTIGAGVLWILGDVLSLPLLLLLMRRMRDDDRDHRTTEPDEPWFLTDPRFADRFR</sequence>
<dbReference type="EMBL" id="BJOV01000003">
    <property type="protein sequence ID" value="GEE01209.1"/>
    <property type="molecule type" value="Genomic_DNA"/>
</dbReference>
<keyword evidence="5 6" id="KW-0472">Membrane</keyword>
<reference evidence="8" key="1">
    <citation type="submission" date="2019-06" db="EMBL/GenBank/DDBJ databases">
        <title>Gordonia isolated from sludge of a wastewater treatment plant.</title>
        <authorList>
            <person name="Tamura T."/>
            <person name="Aoyama K."/>
            <person name="Kang Y."/>
            <person name="Saito S."/>
            <person name="Akiyama N."/>
            <person name="Yazawa K."/>
            <person name="Gonoi T."/>
            <person name="Mikami Y."/>
        </authorList>
    </citation>
    <scope>NUCLEOTIDE SEQUENCE [LARGE SCALE GENOMIC DNA]</scope>
    <source>
        <strain evidence="8">NBRC 107696</strain>
    </source>
</reference>
<feature type="transmembrane region" description="Helical" evidence="6">
    <location>
        <begin position="71"/>
        <end position="94"/>
    </location>
</feature>
<accession>A0A7I9V724</accession>